<dbReference type="EMBL" id="BSUL01000001">
    <property type="protein sequence ID" value="GMA27343.1"/>
    <property type="molecule type" value="Genomic_DNA"/>
</dbReference>
<reference evidence="2 3" key="1">
    <citation type="journal article" date="2014" name="Int. J. Syst. Evol. Microbiol.">
        <title>Complete genome sequence of Corynebacterium casei LMG S-19264T (=DSM 44701T), isolated from a smear-ripened cheese.</title>
        <authorList>
            <consortium name="US DOE Joint Genome Institute (JGI-PGF)"/>
            <person name="Walter F."/>
            <person name="Albersmeier A."/>
            <person name="Kalinowski J."/>
            <person name="Ruckert C."/>
        </authorList>
    </citation>
    <scope>NUCLEOTIDE SEQUENCE [LARGE SCALE GENOMIC DNA]</scope>
    <source>
        <strain evidence="2 3">NBRC 112289</strain>
    </source>
</reference>
<name>A0AA37XA20_9MICO</name>
<keyword evidence="3" id="KW-1185">Reference proteome</keyword>
<comment type="caution">
    <text evidence="2">The sequence shown here is derived from an EMBL/GenBank/DDBJ whole genome shotgun (WGS) entry which is preliminary data.</text>
</comment>
<feature type="region of interest" description="Disordered" evidence="1">
    <location>
        <begin position="1"/>
        <end position="55"/>
    </location>
</feature>
<organism evidence="2 3">
    <name type="scientific">Arenivirga flava</name>
    <dbReference type="NCBI Taxonomy" id="1930060"/>
    <lineage>
        <taxon>Bacteria</taxon>
        <taxon>Bacillati</taxon>
        <taxon>Actinomycetota</taxon>
        <taxon>Actinomycetes</taxon>
        <taxon>Micrococcales</taxon>
        <taxon>Microbacteriaceae</taxon>
        <taxon>Arenivirga</taxon>
    </lineage>
</organism>
<proteinExistence type="predicted"/>
<dbReference type="AlphaFoldDB" id="A0AA37XA20"/>
<evidence type="ECO:0000313" key="2">
    <source>
        <dbReference type="EMBL" id="GMA27343.1"/>
    </source>
</evidence>
<evidence type="ECO:0000313" key="3">
    <source>
        <dbReference type="Proteomes" id="UP001157160"/>
    </source>
</evidence>
<sequence>MLDQGGGIRLVGHERTLPTSRRCGNGRPARRAHPLARIRSSQAMTQHRRDNSARPTVLSRRLGAELRGAAGALDAVAAWWAARG</sequence>
<accession>A0AA37XA20</accession>
<protein>
    <submittedName>
        <fullName evidence="2">Uncharacterized protein</fullName>
    </submittedName>
</protein>
<dbReference type="Proteomes" id="UP001157160">
    <property type="component" value="Unassembled WGS sequence"/>
</dbReference>
<evidence type="ECO:0000256" key="1">
    <source>
        <dbReference type="SAM" id="MobiDB-lite"/>
    </source>
</evidence>
<gene>
    <name evidence="2" type="ORF">GCM10025874_05960</name>
</gene>